<feature type="non-terminal residue" evidence="2">
    <location>
        <position position="1"/>
    </location>
</feature>
<dbReference type="InterPro" id="IPR011335">
    <property type="entry name" value="Restrct_endonuc-II-like"/>
</dbReference>
<feature type="domain" description="YqaJ viral recombinase" evidence="1">
    <location>
        <begin position="4"/>
        <end position="136"/>
    </location>
</feature>
<evidence type="ECO:0000313" key="2">
    <source>
        <dbReference type="EMBL" id="CAB4141771.1"/>
    </source>
</evidence>
<dbReference type="SUPFAM" id="SSF52980">
    <property type="entry name" value="Restriction endonuclease-like"/>
    <property type="match status" value="1"/>
</dbReference>
<dbReference type="InterPro" id="IPR019080">
    <property type="entry name" value="YqaJ_viral_recombinase"/>
</dbReference>
<dbReference type="InterPro" id="IPR051703">
    <property type="entry name" value="NF-kappa-B_Signaling_Reg"/>
</dbReference>
<dbReference type="InterPro" id="IPR011604">
    <property type="entry name" value="PDDEXK-like_dom_sf"/>
</dbReference>
<dbReference type="PANTHER" id="PTHR46609">
    <property type="entry name" value="EXONUCLEASE, PHAGE-TYPE/RECB, C-TERMINAL DOMAIN-CONTAINING PROTEIN"/>
    <property type="match status" value="1"/>
</dbReference>
<keyword evidence="2" id="KW-0378">Hydrolase</keyword>
<dbReference type="EMBL" id="LR796401">
    <property type="protein sequence ID" value="CAB4141771.1"/>
    <property type="molecule type" value="Genomic_DNA"/>
</dbReference>
<dbReference type="Gene3D" id="3.90.320.10">
    <property type="match status" value="1"/>
</dbReference>
<keyword evidence="2" id="KW-0540">Nuclease</keyword>
<dbReference type="GO" id="GO:0004519">
    <property type="term" value="F:endonuclease activity"/>
    <property type="evidence" value="ECO:0007669"/>
    <property type="project" value="UniProtKB-KW"/>
</dbReference>
<dbReference type="NCBIfam" id="TIGR03033">
    <property type="entry name" value="phage_rel_nuc"/>
    <property type="match status" value="1"/>
</dbReference>
<dbReference type="PANTHER" id="PTHR46609:SF6">
    <property type="entry name" value="EXONUCLEASE, PHAGE-TYPE_RECB, C-TERMINAL DOMAIN-CONTAINING PROTEIN-RELATED"/>
    <property type="match status" value="1"/>
</dbReference>
<accession>A0A6J5M6K9</accession>
<organism evidence="2">
    <name type="scientific">uncultured Caudovirales phage</name>
    <dbReference type="NCBI Taxonomy" id="2100421"/>
    <lineage>
        <taxon>Viruses</taxon>
        <taxon>Duplodnaviria</taxon>
        <taxon>Heunggongvirae</taxon>
        <taxon>Uroviricota</taxon>
        <taxon>Caudoviricetes</taxon>
        <taxon>Peduoviridae</taxon>
        <taxon>Maltschvirus</taxon>
        <taxon>Maltschvirus maltsch</taxon>
    </lineage>
</organism>
<name>A0A6J5M6K9_9CAUD</name>
<dbReference type="Pfam" id="PF09588">
    <property type="entry name" value="YqaJ"/>
    <property type="match status" value="1"/>
</dbReference>
<gene>
    <name evidence="2" type="ORF">UFOVP419_1</name>
</gene>
<keyword evidence="2" id="KW-0255">Endonuclease</keyword>
<reference evidence="2" key="1">
    <citation type="submission" date="2020-04" db="EMBL/GenBank/DDBJ databases">
        <authorList>
            <person name="Chiriac C."/>
            <person name="Salcher M."/>
            <person name="Ghai R."/>
            <person name="Kavagutti S V."/>
        </authorList>
    </citation>
    <scope>NUCLEOTIDE SEQUENCE</scope>
</reference>
<dbReference type="InterPro" id="IPR017482">
    <property type="entry name" value="Lambda-type_endonuclease"/>
</dbReference>
<proteinExistence type="predicted"/>
<evidence type="ECO:0000259" key="1">
    <source>
        <dbReference type="Pfam" id="PF09588"/>
    </source>
</evidence>
<sequence>GSQEWHDLRDEPGAIGGSDIAPIAGLSTWESAITKWAKKTKQIPDEIEPNMSMRLGTKLEAPILEIFTEEHPELTVYETGTWANKENPWARSNPDGLYQTEDGTWGIVEVKFSRDYWTQVPQAYRAQVLWYMKVFGIRQAKLVALAGSSYQEYDIEWDEFEADTLWQAALRFRQHCLELKMPDWDGSNSTLETVRALNPRVEDGEVDLDDLGMHYMNSVIEYEAANAKMTELKSRVINAMDGKKRGLIFGEHWVSLRSRAGGHPYLHHEKGK</sequence>
<protein>
    <submittedName>
        <fullName evidence="2">COG5377 Phage-related protein, predicted endonuclease</fullName>
    </submittedName>
</protein>